<protein>
    <submittedName>
        <fullName evidence="1">Uncharacterized protein</fullName>
    </submittedName>
</protein>
<evidence type="ECO:0000313" key="2">
    <source>
        <dbReference type="Proteomes" id="UP000028488"/>
    </source>
</evidence>
<dbReference type="EMBL" id="CP008950">
    <property type="protein sequence ID" value="AII11133.1"/>
    <property type="molecule type" value="Genomic_DNA"/>
</dbReference>
<accession>A0A076F0D6</accession>
<name>A0A076F0D6_RHOOP</name>
<keyword evidence="1" id="KW-0614">Plasmid</keyword>
<sequence>MITAICAMLLGVLLGGSELADRWRTRQSERSRIDEIAGSLDRFQWAVLEDLAEARHRFLYRDRRQGNAEVRAFIAARDAATKVGIPDELAVYRLGDQIIRERGKQAHAR</sequence>
<geneLocation type="plasmid" evidence="1 2">
    <name>pPDG3</name>
</geneLocation>
<dbReference type="AlphaFoldDB" id="A0A076F0D6"/>
<proteinExistence type="predicted"/>
<reference evidence="1 2" key="1">
    <citation type="submission" date="2014-07" db="EMBL/GenBank/DDBJ databases">
        <title>Genome Sequence of Rhodococcus opacus Strain R7, a Biodegrader of Mono- and Polycyclic Aromatic Hydrocarbons.</title>
        <authorList>
            <person name="Di Gennaro P."/>
            <person name="Zampolli J."/>
            <person name="Presti I."/>
            <person name="Cappelletti M."/>
            <person name="D'Ursi P."/>
            <person name="Orro A."/>
            <person name="Mezzelani A."/>
            <person name="Milanesi L."/>
        </authorList>
    </citation>
    <scope>NUCLEOTIDE SEQUENCE [LARGE SCALE GENOMIC DNA]</scope>
    <source>
        <strain evidence="1 2">R7</strain>
        <plasmid evidence="1">pPDG3</plasmid>
    </source>
</reference>
<dbReference type="Proteomes" id="UP000028488">
    <property type="component" value="Plasmid pPDG3"/>
</dbReference>
<organism evidence="1 2">
    <name type="scientific">Rhodococcus opacus</name>
    <name type="common">Nocardia opaca</name>
    <dbReference type="NCBI Taxonomy" id="37919"/>
    <lineage>
        <taxon>Bacteria</taxon>
        <taxon>Bacillati</taxon>
        <taxon>Actinomycetota</taxon>
        <taxon>Actinomycetes</taxon>
        <taxon>Mycobacteriales</taxon>
        <taxon>Nocardiaceae</taxon>
        <taxon>Rhodococcus</taxon>
    </lineage>
</organism>
<dbReference type="RefSeq" id="WP_128643773.1">
    <property type="nucleotide sequence ID" value="NZ_CP008950.1"/>
</dbReference>
<evidence type="ECO:0000313" key="1">
    <source>
        <dbReference type="EMBL" id="AII11133.1"/>
    </source>
</evidence>
<gene>
    <name evidence="1" type="ORF">EP51_44570</name>
</gene>